<feature type="transmembrane region" description="Helical" evidence="1">
    <location>
        <begin position="258"/>
        <end position="279"/>
    </location>
</feature>
<reference evidence="2" key="1">
    <citation type="submission" date="2014-07" db="EMBL/GenBank/DDBJ databases">
        <authorList>
            <person name="Martin A.A"/>
            <person name="De Silva N."/>
        </authorList>
    </citation>
    <scope>NUCLEOTIDE SEQUENCE</scope>
</reference>
<protein>
    <submittedName>
        <fullName evidence="3">G_PROTEIN_RECEP_F1_2 domain-containing protein</fullName>
    </submittedName>
</protein>
<feature type="transmembrane region" description="Helical" evidence="1">
    <location>
        <begin position="19"/>
        <end position="37"/>
    </location>
</feature>
<dbReference type="Proteomes" id="UP000035680">
    <property type="component" value="Unassembled WGS sequence"/>
</dbReference>
<proteinExistence type="predicted"/>
<sequence length="314" mass="37421">MNASTIPKYLYPEISFQNYEVLVGYILTFIPNVYFFHRSITYKPFSDRAIFKYMTMVMTFELIFSAFIHVFYNGYMIINERQNTMIELHLCSKLNIIDLNVNQLLIVTPLYFNIYRFHKIIFNKNPNIIIIIIAIFITMAPLLYMMTGQYLEINIYYVPKKGCGYQIFSNIPYYITIMYINIFVVLFIPFVSFFLNYLIYRTVIRRTSISNRAKIREYNGLFKGIAIQSIFPFFCQVPGVAYQIFFTFTRQNYFPIEVAINFVLCVGHGFCIFLSMVVIQEFRNMIFRDFRIMKQIPIHPHSTMNIRIKSSHFV</sequence>
<feature type="transmembrane region" description="Helical" evidence="1">
    <location>
        <begin position="221"/>
        <end position="246"/>
    </location>
</feature>
<keyword evidence="1" id="KW-0472">Membrane</keyword>
<keyword evidence="1" id="KW-1133">Transmembrane helix</keyword>
<dbReference type="WBParaSite" id="SVE_0878400.1">
    <property type="protein sequence ID" value="SVE_0878400.1"/>
    <property type="gene ID" value="SVE_0878400"/>
</dbReference>
<feature type="transmembrane region" description="Helical" evidence="1">
    <location>
        <begin position="49"/>
        <end position="72"/>
    </location>
</feature>
<feature type="transmembrane region" description="Helical" evidence="1">
    <location>
        <begin position="127"/>
        <end position="151"/>
    </location>
</feature>
<evidence type="ECO:0000313" key="2">
    <source>
        <dbReference type="Proteomes" id="UP000035680"/>
    </source>
</evidence>
<evidence type="ECO:0000256" key="1">
    <source>
        <dbReference type="SAM" id="Phobius"/>
    </source>
</evidence>
<organism evidence="2 3">
    <name type="scientific">Strongyloides venezuelensis</name>
    <name type="common">Threadworm</name>
    <dbReference type="NCBI Taxonomy" id="75913"/>
    <lineage>
        <taxon>Eukaryota</taxon>
        <taxon>Metazoa</taxon>
        <taxon>Ecdysozoa</taxon>
        <taxon>Nematoda</taxon>
        <taxon>Chromadorea</taxon>
        <taxon>Rhabditida</taxon>
        <taxon>Tylenchina</taxon>
        <taxon>Panagrolaimomorpha</taxon>
        <taxon>Strongyloidoidea</taxon>
        <taxon>Strongyloididae</taxon>
        <taxon>Strongyloides</taxon>
    </lineage>
</organism>
<keyword evidence="2" id="KW-1185">Reference proteome</keyword>
<accession>A0A0K0FIR3</accession>
<reference evidence="3" key="2">
    <citation type="submission" date="2015-08" db="UniProtKB">
        <authorList>
            <consortium name="WormBaseParasite"/>
        </authorList>
    </citation>
    <scope>IDENTIFICATION</scope>
</reference>
<feature type="transmembrane region" description="Helical" evidence="1">
    <location>
        <begin position="171"/>
        <end position="200"/>
    </location>
</feature>
<keyword evidence="1" id="KW-0812">Transmembrane</keyword>
<dbReference type="AlphaFoldDB" id="A0A0K0FIR3"/>
<name>A0A0K0FIR3_STRVS</name>
<evidence type="ECO:0000313" key="3">
    <source>
        <dbReference type="WBParaSite" id="SVE_0878400.1"/>
    </source>
</evidence>